<sequence length="82" mass="9395">PSVDHDNPAVIRVQHQQRDHHQRDTKDVVPHKNCSEHHKPDADRVDRAFLVDVHRDSVAVPLTAEERLIDHELVLQACEACV</sequence>
<protein>
    <submittedName>
        <fullName evidence="2">Uncharacterized protein</fullName>
    </submittedName>
</protein>
<feature type="compositionally biased region" description="Basic and acidic residues" evidence="1">
    <location>
        <begin position="16"/>
        <end position="39"/>
    </location>
</feature>
<feature type="region of interest" description="Disordered" evidence="1">
    <location>
        <begin position="1"/>
        <end position="39"/>
    </location>
</feature>
<reference evidence="2 3" key="1">
    <citation type="journal article" date="2018" name="Front. Plant Sci.">
        <title>Red Clover (Trifolium pratense) and Zigzag Clover (T. medium) - A Picture of Genomic Similarities and Differences.</title>
        <authorList>
            <person name="Dluhosova J."/>
            <person name="Istvanek J."/>
            <person name="Nedelnik J."/>
            <person name="Repkova J."/>
        </authorList>
    </citation>
    <scope>NUCLEOTIDE SEQUENCE [LARGE SCALE GENOMIC DNA]</scope>
    <source>
        <strain evidence="3">cv. 10/8</strain>
        <tissue evidence="2">Leaf</tissue>
    </source>
</reference>
<evidence type="ECO:0000313" key="2">
    <source>
        <dbReference type="EMBL" id="MCI61990.1"/>
    </source>
</evidence>
<dbReference type="AlphaFoldDB" id="A0A392TPA1"/>
<comment type="caution">
    <text evidence="2">The sequence shown here is derived from an EMBL/GenBank/DDBJ whole genome shotgun (WGS) entry which is preliminary data.</text>
</comment>
<keyword evidence="3" id="KW-1185">Reference proteome</keyword>
<feature type="non-terminal residue" evidence="2">
    <location>
        <position position="1"/>
    </location>
</feature>
<organism evidence="2 3">
    <name type="scientific">Trifolium medium</name>
    <dbReference type="NCBI Taxonomy" id="97028"/>
    <lineage>
        <taxon>Eukaryota</taxon>
        <taxon>Viridiplantae</taxon>
        <taxon>Streptophyta</taxon>
        <taxon>Embryophyta</taxon>
        <taxon>Tracheophyta</taxon>
        <taxon>Spermatophyta</taxon>
        <taxon>Magnoliopsida</taxon>
        <taxon>eudicotyledons</taxon>
        <taxon>Gunneridae</taxon>
        <taxon>Pentapetalae</taxon>
        <taxon>rosids</taxon>
        <taxon>fabids</taxon>
        <taxon>Fabales</taxon>
        <taxon>Fabaceae</taxon>
        <taxon>Papilionoideae</taxon>
        <taxon>50 kb inversion clade</taxon>
        <taxon>NPAAA clade</taxon>
        <taxon>Hologalegina</taxon>
        <taxon>IRL clade</taxon>
        <taxon>Trifolieae</taxon>
        <taxon>Trifolium</taxon>
    </lineage>
</organism>
<dbReference type="EMBL" id="LXQA010610267">
    <property type="protein sequence ID" value="MCI61990.1"/>
    <property type="molecule type" value="Genomic_DNA"/>
</dbReference>
<evidence type="ECO:0000256" key="1">
    <source>
        <dbReference type="SAM" id="MobiDB-lite"/>
    </source>
</evidence>
<dbReference type="Proteomes" id="UP000265520">
    <property type="component" value="Unassembled WGS sequence"/>
</dbReference>
<accession>A0A392TPA1</accession>
<proteinExistence type="predicted"/>
<evidence type="ECO:0000313" key="3">
    <source>
        <dbReference type="Proteomes" id="UP000265520"/>
    </source>
</evidence>
<name>A0A392TPA1_9FABA</name>